<proteinExistence type="predicted"/>
<dbReference type="InterPro" id="IPR004179">
    <property type="entry name" value="Sec63-dom"/>
</dbReference>
<dbReference type="Gene3D" id="1.10.3380.10">
    <property type="entry name" value="Sec63 N-terminal domain-like domain"/>
    <property type="match status" value="1"/>
</dbReference>
<sequence>MANSEENNSLFPIFILSMIALPLVPYTILKLVRAASKKAKSIHCGCSDCAQSGKYRKSVFKRIGNVLTCGNFTLVLLWVITGFLVYYIKNMSREIQVFEPFNILGLEPGASDSAIKKAYRRLSIQYHPDKNPDPAAHKYFVDSISKAYQALTDPISRENFEKYGHPDGRQGFQMGIALPEFLLNNGGASSGILLIWIVGICILLPLVLAVIYLSRSSKYTGNYVKNDTLAAYYHLMKPSLAPSKVMEVFVRAAEFLEIPVRRSDDEPLHKLFMTVRGELNLDLKNIKKEQAKFWKQHPAPVKAELLIQAHLTRETASLTPDLQRDCKQVLEFSPRLLEELIKVSLSPKCDGSASNCNKLSDQMAIIPRNSKGHGWLRPAVGVIELSQCIVQAVPLSARKAAGGSADGTAPFLQLPYFNDDIIKKITRKKVRTFQDFQDMSAQERAELLSEVAGLSPSQVVDVEKVMELIPSLTVEVTCETEGEEGIQEGDVVTVKAWVTLKRTNGLIGALPHAPYYPFHREENFWLLLADPNSNSVWFSHKISFMDEAAAVSAASTAIDERVEVLGASPKEKTAAIREAVEKVKSGSRLAMGKFMAVAEGNYNLTCHVLCDSWIGCEQKSTLKLKILKRTRAGTRGGQLGDAGTPEDGVEEEEEEIEEEEDEDIESEYSDEEDDEPIVNKKGIANGKAGRKKGKQSSSESSGSDEE</sequence>
<dbReference type="PANTHER" id="PTHR24075">
    <property type="entry name" value="SEC63 DOMAIN-CONTAINING"/>
    <property type="match status" value="1"/>
</dbReference>
<evidence type="ECO:0000256" key="5">
    <source>
        <dbReference type="ARBA" id="ARBA00022927"/>
    </source>
</evidence>
<dbReference type="SMART" id="SM00973">
    <property type="entry name" value="Sec63"/>
    <property type="match status" value="1"/>
</dbReference>
<comment type="caution">
    <text evidence="12">The sequence shown here is derived from an EMBL/GenBank/DDBJ whole genome shotgun (WGS) entry which is preliminary data.</text>
</comment>
<dbReference type="SMART" id="SM00271">
    <property type="entry name" value="DnaJ"/>
    <property type="match status" value="1"/>
</dbReference>
<keyword evidence="8" id="KW-0143">Chaperone</keyword>
<feature type="transmembrane region" description="Helical" evidence="10">
    <location>
        <begin position="12"/>
        <end position="32"/>
    </location>
</feature>
<dbReference type="GO" id="GO:0006614">
    <property type="term" value="P:SRP-dependent cotranslational protein targeting to membrane"/>
    <property type="evidence" value="ECO:0007669"/>
    <property type="project" value="TreeGrafter"/>
</dbReference>
<dbReference type="GO" id="GO:0003723">
    <property type="term" value="F:RNA binding"/>
    <property type="evidence" value="ECO:0007669"/>
    <property type="project" value="TreeGrafter"/>
</dbReference>
<keyword evidence="3 10" id="KW-0812">Transmembrane</keyword>
<keyword evidence="7 10" id="KW-0472">Membrane</keyword>
<evidence type="ECO:0000256" key="2">
    <source>
        <dbReference type="ARBA" id="ARBA00022448"/>
    </source>
</evidence>
<dbReference type="SUPFAM" id="SSF81296">
    <property type="entry name" value="E set domains"/>
    <property type="match status" value="1"/>
</dbReference>
<dbReference type="GO" id="GO:0008320">
    <property type="term" value="F:protein transmembrane transporter activity"/>
    <property type="evidence" value="ECO:0007669"/>
    <property type="project" value="TreeGrafter"/>
</dbReference>
<feature type="transmembrane region" description="Helical" evidence="10">
    <location>
        <begin position="191"/>
        <end position="213"/>
    </location>
</feature>
<dbReference type="Pfam" id="PF02889">
    <property type="entry name" value="Sec63"/>
    <property type="match status" value="2"/>
</dbReference>
<evidence type="ECO:0000256" key="8">
    <source>
        <dbReference type="ARBA" id="ARBA00023186"/>
    </source>
</evidence>
<keyword evidence="5" id="KW-0653">Protein transport</keyword>
<dbReference type="GO" id="GO:0006620">
    <property type="term" value="P:post-translational protein targeting to endoplasmic reticulum membrane"/>
    <property type="evidence" value="ECO:0007669"/>
    <property type="project" value="TreeGrafter"/>
</dbReference>
<protein>
    <recommendedName>
        <fullName evidence="11">J domain-containing protein</fullName>
    </recommendedName>
</protein>
<evidence type="ECO:0000256" key="10">
    <source>
        <dbReference type="SAM" id="Phobius"/>
    </source>
</evidence>
<keyword evidence="6 10" id="KW-1133">Transmembrane helix</keyword>
<evidence type="ECO:0000256" key="1">
    <source>
        <dbReference type="ARBA" id="ARBA00004477"/>
    </source>
</evidence>
<dbReference type="EMBL" id="PNBA02000021">
    <property type="protein sequence ID" value="KAG6387727.1"/>
    <property type="molecule type" value="Genomic_DNA"/>
</dbReference>
<evidence type="ECO:0000256" key="3">
    <source>
        <dbReference type="ARBA" id="ARBA00022692"/>
    </source>
</evidence>
<evidence type="ECO:0000259" key="11">
    <source>
        <dbReference type="PROSITE" id="PS50076"/>
    </source>
</evidence>
<name>A0A8X8W3W5_SALSN</name>
<dbReference type="SUPFAM" id="SSF158702">
    <property type="entry name" value="Sec63 N-terminal domain-like"/>
    <property type="match status" value="1"/>
</dbReference>
<accession>A0A8X8W3W5</accession>
<keyword evidence="2" id="KW-0813">Transport</keyword>
<dbReference type="SUPFAM" id="SSF46565">
    <property type="entry name" value="Chaperone J-domain"/>
    <property type="match status" value="1"/>
</dbReference>
<dbReference type="CDD" id="cd06257">
    <property type="entry name" value="DnaJ"/>
    <property type="match status" value="1"/>
</dbReference>
<evidence type="ECO:0000256" key="9">
    <source>
        <dbReference type="SAM" id="MobiDB-lite"/>
    </source>
</evidence>
<dbReference type="GO" id="GO:0031207">
    <property type="term" value="C:Sec62/Sec63 complex"/>
    <property type="evidence" value="ECO:0007669"/>
    <property type="project" value="TreeGrafter"/>
</dbReference>
<dbReference type="PROSITE" id="PS50076">
    <property type="entry name" value="DNAJ_2"/>
    <property type="match status" value="1"/>
</dbReference>
<feature type="compositionally biased region" description="Low complexity" evidence="9">
    <location>
        <begin position="695"/>
        <end position="706"/>
    </location>
</feature>
<dbReference type="AlphaFoldDB" id="A0A8X8W3W5"/>
<gene>
    <name evidence="12" type="ORF">SASPL_152919</name>
</gene>
<dbReference type="Gene3D" id="1.10.150.20">
    <property type="entry name" value="5' to 3' exonuclease, C-terminal subdomain"/>
    <property type="match status" value="1"/>
</dbReference>
<dbReference type="Gene3D" id="2.60.40.150">
    <property type="entry name" value="C2 domain"/>
    <property type="match status" value="1"/>
</dbReference>
<evidence type="ECO:0000256" key="7">
    <source>
        <dbReference type="ARBA" id="ARBA00023136"/>
    </source>
</evidence>
<feature type="region of interest" description="Disordered" evidence="9">
    <location>
        <begin position="634"/>
        <end position="706"/>
    </location>
</feature>
<keyword evidence="13" id="KW-1185">Reference proteome</keyword>
<dbReference type="InterPro" id="IPR014756">
    <property type="entry name" value="Ig_E-set"/>
</dbReference>
<keyword evidence="4" id="KW-0256">Endoplasmic reticulum</keyword>
<reference evidence="12" key="1">
    <citation type="submission" date="2018-01" db="EMBL/GenBank/DDBJ databases">
        <authorList>
            <person name="Mao J.F."/>
        </authorList>
    </citation>
    <scope>NUCLEOTIDE SEQUENCE</scope>
    <source>
        <strain evidence="12">Huo1</strain>
        <tissue evidence="12">Leaf</tissue>
    </source>
</reference>
<comment type="subcellular location">
    <subcellularLocation>
        <location evidence="1">Endoplasmic reticulum membrane</location>
        <topology evidence="1">Multi-pass membrane protein</topology>
    </subcellularLocation>
</comment>
<dbReference type="InterPro" id="IPR035892">
    <property type="entry name" value="C2_domain_sf"/>
</dbReference>
<organism evidence="12">
    <name type="scientific">Salvia splendens</name>
    <name type="common">Scarlet sage</name>
    <dbReference type="NCBI Taxonomy" id="180675"/>
    <lineage>
        <taxon>Eukaryota</taxon>
        <taxon>Viridiplantae</taxon>
        <taxon>Streptophyta</taxon>
        <taxon>Embryophyta</taxon>
        <taxon>Tracheophyta</taxon>
        <taxon>Spermatophyta</taxon>
        <taxon>Magnoliopsida</taxon>
        <taxon>eudicotyledons</taxon>
        <taxon>Gunneridae</taxon>
        <taxon>Pentapetalae</taxon>
        <taxon>asterids</taxon>
        <taxon>lamiids</taxon>
        <taxon>Lamiales</taxon>
        <taxon>Lamiaceae</taxon>
        <taxon>Nepetoideae</taxon>
        <taxon>Mentheae</taxon>
        <taxon>Salviinae</taxon>
        <taxon>Salvia</taxon>
        <taxon>Salvia subgen. Calosphace</taxon>
        <taxon>core Calosphace</taxon>
    </lineage>
</organism>
<dbReference type="InterPro" id="IPR036869">
    <property type="entry name" value="J_dom_sf"/>
</dbReference>
<dbReference type="Proteomes" id="UP000298416">
    <property type="component" value="Unassembled WGS sequence"/>
</dbReference>
<evidence type="ECO:0000256" key="6">
    <source>
        <dbReference type="ARBA" id="ARBA00022989"/>
    </source>
</evidence>
<evidence type="ECO:0000256" key="4">
    <source>
        <dbReference type="ARBA" id="ARBA00022824"/>
    </source>
</evidence>
<evidence type="ECO:0000313" key="13">
    <source>
        <dbReference type="Proteomes" id="UP000298416"/>
    </source>
</evidence>
<dbReference type="Pfam" id="PF00226">
    <property type="entry name" value="DnaJ"/>
    <property type="match status" value="1"/>
</dbReference>
<evidence type="ECO:0000313" key="12">
    <source>
        <dbReference type="EMBL" id="KAG6387727.1"/>
    </source>
</evidence>
<dbReference type="InterPro" id="IPR001623">
    <property type="entry name" value="DnaJ_domain"/>
</dbReference>
<reference evidence="12" key="2">
    <citation type="submission" date="2020-08" db="EMBL/GenBank/DDBJ databases">
        <title>Plant Genome Project.</title>
        <authorList>
            <person name="Zhang R.-G."/>
        </authorList>
    </citation>
    <scope>NUCLEOTIDE SEQUENCE</scope>
    <source>
        <strain evidence="12">Huo1</strain>
        <tissue evidence="12">Leaf</tissue>
    </source>
</reference>
<dbReference type="Gene3D" id="1.10.287.110">
    <property type="entry name" value="DnaJ domain"/>
    <property type="match status" value="1"/>
</dbReference>
<feature type="domain" description="J" evidence="11">
    <location>
        <begin position="99"/>
        <end position="164"/>
    </location>
</feature>
<dbReference type="PANTHER" id="PTHR24075:SF0">
    <property type="entry name" value="TRANSLOCATION PROTEIN SEC63 HOMOLOG"/>
    <property type="match status" value="1"/>
</dbReference>
<dbReference type="FunFam" id="1.10.287.110:FF:000038">
    <property type="entry name" value="DnaJ protein ERDJ2A"/>
    <property type="match status" value="1"/>
</dbReference>
<dbReference type="PRINTS" id="PR00625">
    <property type="entry name" value="JDOMAIN"/>
</dbReference>
<feature type="transmembrane region" description="Helical" evidence="10">
    <location>
        <begin position="63"/>
        <end position="88"/>
    </location>
</feature>
<feature type="compositionally biased region" description="Acidic residues" evidence="9">
    <location>
        <begin position="647"/>
        <end position="676"/>
    </location>
</feature>